<feature type="transmembrane region" description="Helical" evidence="1">
    <location>
        <begin position="49"/>
        <end position="67"/>
    </location>
</feature>
<comment type="caution">
    <text evidence="2">The sequence shown here is derived from an EMBL/GenBank/DDBJ whole genome shotgun (WGS) entry which is preliminary data.</text>
</comment>
<evidence type="ECO:0008006" key="4">
    <source>
        <dbReference type="Google" id="ProtNLM"/>
    </source>
</evidence>
<organism evidence="2 3">
    <name type="scientific">Leucobacter massiliensis</name>
    <dbReference type="NCBI Taxonomy" id="1686285"/>
    <lineage>
        <taxon>Bacteria</taxon>
        <taxon>Bacillati</taxon>
        <taxon>Actinomycetota</taxon>
        <taxon>Actinomycetes</taxon>
        <taxon>Micrococcales</taxon>
        <taxon>Microbacteriaceae</taxon>
        <taxon>Leucobacter</taxon>
    </lineage>
</organism>
<gene>
    <name evidence="2" type="ORF">B4915_00615</name>
</gene>
<feature type="transmembrane region" description="Helical" evidence="1">
    <location>
        <begin position="6"/>
        <end position="28"/>
    </location>
</feature>
<proteinExistence type="predicted"/>
<dbReference type="AlphaFoldDB" id="A0A2S9QSN1"/>
<keyword evidence="3" id="KW-1185">Reference proteome</keyword>
<reference evidence="2 3" key="1">
    <citation type="journal article" date="2017" name="New Microbes New Infect">
        <title>Genome sequence of 'Leucobacter massiliensis' sp. nov. isolated from human pharynx after travel to the 2014 Hajj.</title>
        <authorList>
            <person name="Leangapichart T."/>
            <person name="Gautret P."/>
            <person name="Nguyen T.T."/>
            <person name="Armstrong N."/>
            <person name="Rolain J.M."/>
        </authorList>
    </citation>
    <scope>NUCLEOTIDE SEQUENCE [LARGE SCALE GENOMIC DNA]</scope>
    <source>
        <strain evidence="2 3">122RC15</strain>
    </source>
</reference>
<dbReference type="Proteomes" id="UP000238650">
    <property type="component" value="Unassembled WGS sequence"/>
</dbReference>
<feature type="transmembrane region" description="Helical" evidence="1">
    <location>
        <begin position="73"/>
        <end position="93"/>
    </location>
</feature>
<protein>
    <recommendedName>
        <fullName evidence="4">Hydroxylaminobenzene mutase</fullName>
    </recommendedName>
</protein>
<sequence length="128" mass="13757">MTAAWLVGIGLISVALGALSGFALTAAVDFPDSLRRFHVVDPRRIRQAHLDWIIMGIMLIVVGLAVPGLPWPITAAVAVGGVVNPLTFVPMIFSKTVIQRRWFMAVSYASFTTLTLGLIGAAIWHFAA</sequence>
<evidence type="ECO:0000313" key="3">
    <source>
        <dbReference type="Proteomes" id="UP000238650"/>
    </source>
</evidence>
<evidence type="ECO:0000313" key="2">
    <source>
        <dbReference type="EMBL" id="PRI12603.1"/>
    </source>
</evidence>
<dbReference type="RefSeq" id="WP_181158405.1">
    <property type="nucleotide sequence ID" value="NZ_MWZD01000008.1"/>
</dbReference>
<keyword evidence="1" id="KW-1133">Transmembrane helix</keyword>
<keyword evidence="1" id="KW-0472">Membrane</keyword>
<feature type="transmembrane region" description="Helical" evidence="1">
    <location>
        <begin position="105"/>
        <end position="127"/>
    </location>
</feature>
<dbReference type="EMBL" id="MWZD01000008">
    <property type="protein sequence ID" value="PRI12603.1"/>
    <property type="molecule type" value="Genomic_DNA"/>
</dbReference>
<keyword evidence="1" id="KW-0812">Transmembrane</keyword>
<evidence type="ECO:0000256" key="1">
    <source>
        <dbReference type="SAM" id="Phobius"/>
    </source>
</evidence>
<name>A0A2S9QSN1_9MICO</name>
<accession>A0A2S9QSN1</accession>